<keyword evidence="2" id="KW-1185">Reference proteome</keyword>
<reference evidence="1 2" key="1">
    <citation type="submission" date="2011-09" db="EMBL/GenBank/DDBJ databases">
        <authorList>
            <person name="Pope W.H."/>
            <person name="Pedulla M.L."/>
            <person name="Ford M.E."/>
            <person name="Peebles C.L."/>
            <person name="Hatfull G.H."/>
            <person name="Hendrix R.W."/>
        </authorList>
    </citation>
    <scope>NUCLEOTIDE SEQUENCE [LARGE SCALE GENOMIC DNA]</scope>
    <source>
        <strain evidence="1">G</strain>
    </source>
</reference>
<organism evidence="1 2">
    <name type="scientific">Bacillus phage G</name>
    <dbReference type="NCBI Taxonomy" id="2884420"/>
    <lineage>
        <taxon>Viruses</taxon>
        <taxon>Duplodnaviria</taxon>
        <taxon>Heunggongvirae</taxon>
        <taxon>Uroviricota</taxon>
        <taxon>Caudoviricetes</taxon>
        <taxon>Donellivirus</taxon>
        <taxon>Donellivirus gee</taxon>
    </lineage>
</organism>
<dbReference type="Proteomes" id="UP000009273">
    <property type="component" value="Segment"/>
</dbReference>
<dbReference type="KEGG" id="vg:18563569"/>
<protein>
    <submittedName>
        <fullName evidence="1">Gp354</fullName>
    </submittedName>
</protein>
<dbReference type="EMBL" id="JN638751">
    <property type="protein sequence ID" value="AEO93613.1"/>
    <property type="molecule type" value="Genomic_DNA"/>
</dbReference>
<evidence type="ECO:0000313" key="2">
    <source>
        <dbReference type="Proteomes" id="UP000009273"/>
    </source>
</evidence>
<name>G3MA95_9CAUD</name>
<sequence length="203" mass="24018">MIKYRKLTKEDFEGKLFELIKKYIGKGYENQIQDQKLELGDKLNYAIHNLVYEGKISEDLDKIEFDFENTDCLETENIGDFYYMPVVAGGDWEHPVFFIIYFDDEDTVRAYIPEDGNVYNIKMKSAFGNHEDEEKYDFVDGKWQDVKVECTDDQAFKEQYRQILKEQHGIDVDGDGCDFEYYDLDFDEEKMVAEITSKLELVN</sequence>
<accession>G3MA95</accession>
<proteinExistence type="predicted"/>
<evidence type="ECO:0000313" key="1">
    <source>
        <dbReference type="EMBL" id="AEO93613.1"/>
    </source>
</evidence>
<gene>
    <name evidence="1" type="primary">354</name>
    <name evidence="1" type="ORF">G_354</name>
</gene>
<dbReference type="GeneID" id="18563569"/>
<dbReference type="RefSeq" id="YP_009015657.1">
    <property type="nucleotide sequence ID" value="NC_023719.1"/>
</dbReference>